<dbReference type="EMBL" id="CACTIH010009052">
    <property type="protein sequence ID" value="CAA3021321.1"/>
    <property type="molecule type" value="Genomic_DNA"/>
</dbReference>
<gene>
    <name evidence="1" type="ORF">OLEA9_A033283</name>
</gene>
<sequence>MIMRKLFPNNVKKMDHIKDIFGKHQDKYDHEVFASCRDINGLEQIGANVPCMIARTSITNVVSNAIGGIRNGGFPTGVQSKIQMATEYKLLPDIKPGDSNWTIKAIVSEKCSPTKARNSQLKYQHIWLMDPKVTFLT</sequence>
<evidence type="ECO:0000313" key="2">
    <source>
        <dbReference type="Proteomes" id="UP000594638"/>
    </source>
</evidence>
<organism evidence="1 2">
    <name type="scientific">Olea europaea subsp. europaea</name>
    <dbReference type="NCBI Taxonomy" id="158383"/>
    <lineage>
        <taxon>Eukaryota</taxon>
        <taxon>Viridiplantae</taxon>
        <taxon>Streptophyta</taxon>
        <taxon>Embryophyta</taxon>
        <taxon>Tracheophyta</taxon>
        <taxon>Spermatophyta</taxon>
        <taxon>Magnoliopsida</taxon>
        <taxon>eudicotyledons</taxon>
        <taxon>Gunneridae</taxon>
        <taxon>Pentapetalae</taxon>
        <taxon>asterids</taxon>
        <taxon>lamiids</taxon>
        <taxon>Lamiales</taxon>
        <taxon>Oleaceae</taxon>
        <taxon>Oleeae</taxon>
        <taxon>Olea</taxon>
    </lineage>
</organism>
<dbReference type="OrthoDB" id="1748887at2759"/>
<keyword evidence="2" id="KW-1185">Reference proteome</keyword>
<proteinExistence type="predicted"/>
<comment type="caution">
    <text evidence="1">The sequence shown here is derived from an EMBL/GenBank/DDBJ whole genome shotgun (WGS) entry which is preliminary data.</text>
</comment>
<dbReference type="Proteomes" id="UP000594638">
    <property type="component" value="Unassembled WGS sequence"/>
</dbReference>
<name>A0A8S0UW06_OLEEU</name>
<dbReference type="Gramene" id="OE9A033283T1">
    <property type="protein sequence ID" value="OE9A033283C1"/>
    <property type="gene ID" value="OE9A033283"/>
</dbReference>
<accession>A0A8S0UW06</accession>
<dbReference type="AlphaFoldDB" id="A0A8S0UW06"/>
<reference evidence="1 2" key="1">
    <citation type="submission" date="2019-12" db="EMBL/GenBank/DDBJ databases">
        <authorList>
            <person name="Alioto T."/>
            <person name="Alioto T."/>
            <person name="Gomez Garrido J."/>
        </authorList>
    </citation>
    <scope>NUCLEOTIDE SEQUENCE [LARGE SCALE GENOMIC DNA]</scope>
</reference>
<protein>
    <submittedName>
        <fullName evidence="1">Uncharacterized protein</fullName>
    </submittedName>
</protein>
<evidence type="ECO:0000313" key="1">
    <source>
        <dbReference type="EMBL" id="CAA3021321.1"/>
    </source>
</evidence>